<feature type="transmembrane region" description="Helical" evidence="1">
    <location>
        <begin position="234"/>
        <end position="263"/>
    </location>
</feature>
<feature type="transmembrane region" description="Helical" evidence="1">
    <location>
        <begin position="314"/>
        <end position="334"/>
    </location>
</feature>
<feature type="transmembrane region" description="Helical" evidence="1">
    <location>
        <begin position="85"/>
        <end position="113"/>
    </location>
</feature>
<organism evidence="2 3">
    <name type="scientific">Halapricum salinum</name>
    <dbReference type="NCBI Taxonomy" id="1457250"/>
    <lineage>
        <taxon>Archaea</taxon>
        <taxon>Methanobacteriati</taxon>
        <taxon>Methanobacteriota</taxon>
        <taxon>Stenosarchaea group</taxon>
        <taxon>Halobacteria</taxon>
        <taxon>Halobacteriales</taxon>
        <taxon>Haloarculaceae</taxon>
        <taxon>Halapricum</taxon>
    </lineage>
</organism>
<evidence type="ECO:0000313" key="2">
    <source>
        <dbReference type="EMBL" id="QCC49993.1"/>
    </source>
</evidence>
<feature type="transmembrane region" description="Helical" evidence="1">
    <location>
        <begin position="161"/>
        <end position="186"/>
    </location>
</feature>
<dbReference type="Proteomes" id="UP000296706">
    <property type="component" value="Chromosome"/>
</dbReference>
<dbReference type="RefSeq" id="WP_049993436.1">
    <property type="nucleotide sequence ID" value="NZ_CP031310.1"/>
</dbReference>
<reference evidence="2 3" key="1">
    <citation type="journal article" date="2019" name="Nat. Commun.">
        <title>A new type of DNA phosphorothioation-based antiviral system in archaea.</title>
        <authorList>
            <person name="Xiong L."/>
            <person name="Liu S."/>
            <person name="Chen S."/>
            <person name="Xiao Y."/>
            <person name="Zhu B."/>
            <person name="Gao Y."/>
            <person name="Zhang Y."/>
            <person name="Chen B."/>
            <person name="Luo J."/>
            <person name="Deng Z."/>
            <person name="Chen X."/>
            <person name="Wang L."/>
            <person name="Chen S."/>
        </authorList>
    </citation>
    <scope>NUCLEOTIDE SEQUENCE [LARGE SCALE GENOMIC DNA]</scope>
    <source>
        <strain evidence="2 3">CBA1105</strain>
    </source>
</reference>
<feature type="transmembrane region" description="Helical" evidence="1">
    <location>
        <begin position="21"/>
        <end position="42"/>
    </location>
</feature>
<keyword evidence="1" id="KW-0812">Transmembrane</keyword>
<feature type="transmembrane region" description="Helical" evidence="1">
    <location>
        <begin position="125"/>
        <end position="149"/>
    </location>
</feature>
<feature type="transmembrane region" description="Helical" evidence="1">
    <location>
        <begin position="284"/>
        <end position="302"/>
    </location>
</feature>
<evidence type="ECO:0000256" key="1">
    <source>
        <dbReference type="SAM" id="Phobius"/>
    </source>
</evidence>
<evidence type="ECO:0000313" key="3">
    <source>
        <dbReference type="Proteomes" id="UP000296706"/>
    </source>
</evidence>
<gene>
    <name evidence="2" type="ORF">DV733_01595</name>
</gene>
<keyword evidence="1" id="KW-1133">Transmembrane helix</keyword>
<sequence>MTVAERANRDRRTWRQRARAIAMYVAIFSVAGTVAFAAILLYRQLSIPLADQITTHPVFSSRPTAVPVWVDPVGLEVEALFGLRLVPLVAAVGLWAGSIGAVALAAGLAWWWWSDKSTSARLPPLSRLGYLVVYALVTTGPLYVLVPWLRDLGSAISEPELGLLIGLAIVATALWAGAILVVTALDSTLFGRSTSLWSMPPSRLQHVVIYAGAVVAALLVFALGFLSTPRFDQISWVGLAGALGIVAIVVVSGQLFVAPVTIVRDGRGPIEAIRWSNASIADSGAMGEAILSVFSLSVFVRGAAHLTTVPADPIVGLALATIAGTAVVGSIHALQMASVYRTITEDSNAAESITDSARPGTAPARDAR</sequence>
<name>A0A4D6H832_9EURY</name>
<dbReference type="GeneID" id="39846521"/>
<keyword evidence="3" id="KW-1185">Reference proteome</keyword>
<dbReference type="AlphaFoldDB" id="A0A4D6H832"/>
<feature type="transmembrane region" description="Helical" evidence="1">
    <location>
        <begin position="207"/>
        <end position="228"/>
    </location>
</feature>
<keyword evidence="1" id="KW-0472">Membrane</keyword>
<accession>A0A4D6H832</accession>
<dbReference type="KEGG" id="hsn:DV733_01595"/>
<protein>
    <submittedName>
        <fullName evidence="2">Uncharacterized protein</fullName>
    </submittedName>
</protein>
<dbReference type="STRING" id="1457250.GCA_000755225_02615"/>
<dbReference type="EMBL" id="CP031310">
    <property type="protein sequence ID" value="QCC49993.1"/>
    <property type="molecule type" value="Genomic_DNA"/>
</dbReference>
<proteinExistence type="predicted"/>